<evidence type="ECO:0000313" key="2">
    <source>
        <dbReference type="Proteomes" id="UP000664480"/>
    </source>
</evidence>
<gene>
    <name evidence="1" type="ORF">J0A69_02765</name>
</gene>
<dbReference type="RefSeq" id="WP_206584982.1">
    <property type="nucleotide sequence ID" value="NZ_JAFKCU010000001.1"/>
</dbReference>
<comment type="caution">
    <text evidence="1">The sequence shown here is derived from an EMBL/GenBank/DDBJ whole genome shotgun (WGS) entry which is preliminary data.</text>
</comment>
<organism evidence="1 2">
    <name type="scientific">Algoriphagus pacificus</name>
    <dbReference type="NCBI Taxonomy" id="2811234"/>
    <lineage>
        <taxon>Bacteria</taxon>
        <taxon>Pseudomonadati</taxon>
        <taxon>Bacteroidota</taxon>
        <taxon>Cytophagia</taxon>
        <taxon>Cytophagales</taxon>
        <taxon>Cyclobacteriaceae</taxon>
        <taxon>Algoriphagus</taxon>
    </lineage>
</organism>
<dbReference type="InterPro" id="IPR025316">
    <property type="entry name" value="DUF4221"/>
</dbReference>
<sequence>MKKLFLIFLFLASCAIKDPKSAVQENILENLTLSLDTVMVDSKGKLFELIRGPGSSSISEDGKYLFLYNLMSNQIQQINLDELTWEQDYDFEVEGPNGTSDMVLSTKTLGEDKFVITAFNHIGIYNKEGVRLKDLSISSLPISTDLDELDYSILLSSDQKNLFSLPGIRYVGPRTFAKINLQTYELENFPLEEMEWIFDLKIGTSTQTVFQETMYLKEVNNQVLALSPSSSSFYRYDLKNDSLIYHSFRHMLSPEVNENKLKPVVESDQEYQEEIRKFFMGMYFGPLLWEDSKKLYFRFGRKPILSDENHQLIKSEVYLYAYDLEFNLVGEALLPITDRPSDPFFKDGKLWSYVNVEDELGFAVFTFDF</sequence>
<protein>
    <submittedName>
        <fullName evidence="1">DUF4221 family protein</fullName>
    </submittedName>
</protein>
<accession>A0ABS3CDQ4</accession>
<proteinExistence type="predicted"/>
<evidence type="ECO:0000313" key="1">
    <source>
        <dbReference type="EMBL" id="MBN7814330.1"/>
    </source>
</evidence>
<dbReference type="EMBL" id="JAFKCU010000001">
    <property type="protein sequence ID" value="MBN7814330.1"/>
    <property type="molecule type" value="Genomic_DNA"/>
</dbReference>
<dbReference type="Pfam" id="PF13970">
    <property type="entry name" value="DUF4221"/>
    <property type="match status" value="1"/>
</dbReference>
<name>A0ABS3CDQ4_9BACT</name>
<dbReference type="Proteomes" id="UP000664480">
    <property type="component" value="Unassembled WGS sequence"/>
</dbReference>
<reference evidence="1 2" key="1">
    <citation type="submission" date="2021-03" db="EMBL/GenBank/DDBJ databases">
        <title>novel species isolated from a fishpond in China.</title>
        <authorList>
            <person name="Lu H."/>
            <person name="Cai Z."/>
        </authorList>
    </citation>
    <scope>NUCLEOTIDE SEQUENCE [LARGE SCALE GENOMIC DNA]</scope>
    <source>
        <strain evidence="1 2">YJ13C</strain>
    </source>
</reference>
<keyword evidence="2" id="KW-1185">Reference proteome</keyword>